<protein>
    <submittedName>
        <fullName evidence="2">Uncharacterized protein</fullName>
    </submittedName>
</protein>
<comment type="caution">
    <text evidence="2">The sequence shown here is derived from an EMBL/GenBank/DDBJ whole genome shotgun (WGS) entry which is preliminary data.</text>
</comment>
<sequence length="238" mass="26340">MPRNLLTLSTLGMLLSTASFAQTTPQKVVTCTLPATVTPQPLSSWNYTKTSPMGTMSLITPAQFPNVEKREYIVQPFATKCGDVEISSDRNTLTLTGPIAQSMALLTSPYRGKGGGDADKDSITLAFNGRYYYPNLRQDWSQDRVLLNYDRAANAFALVFEKSIFTEIYMKEDVVGARLDGGPLLPVFFAGKYTPQDVTNAKIIEIYAKGKSAAFTYMKLDRTAQVIEFKNDVAFPQQ</sequence>
<accession>A0ABQ2IWR9</accession>
<evidence type="ECO:0000256" key="1">
    <source>
        <dbReference type="SAM" id="SignalP"/>
    </source>
</evidence>
<name>A0ABQ2IWR9_9DEIO</name>
<dbReference type="EMBL" id="BMOR01000002">
    <property type="protein sequence ID" value="GGN32433.1"/>
    <property type="molecule type" value="Genomic_DNA"/>
</dbReference>
<evidence type="ECO:0000313" key="2">
    <source>
        <dbReference type="EMBL" id="GGN32433.1"/>
    </source>
</evidence>
<keyword evidence="3" id="KW-1185">Reference proteome</keyword>
<gene>
    <name evidence="2" type="ORF">GCM10010842_09110</name>
</gene>
<evidence type="ECO:0000313" key="3">
    <source>
        <dbReference type="Proteomes" id="UP000645517"/>
    </source>
</evidence>
<proteinExistence type="predicted"/>
<feature type="signal peptide" evidence="1">
    <location>
        <begin position="1"/>
        <end position="21"/>
    </location>
</feature>
<organism evidence="2 3">
    <name type="scientific">Deinococcus daejeonensis</name>
    <dbReference type="NCBI Taxonomy" id="1007098"/>
    <lineage>
        <taxon>Bacteria</taxon>
        <taxon>Thermotogati</taxon>
        <taxon>Deinococcota</taxon>
        <taxon>Deinococci</taxon>
        <taxon>Deinococcales</taxon>
        <taxon>Deinococcaceae</taxon>
        <taxon>Deinococcus</taxon>
    </lineage>
</organism>
<keyword evidence="1" id="KW-0732">Signal</keyword>
<dbReference type="Proteomes" id="UP000645517">
    <property type="component" value="Unassembled WGS sequence"/>
</dbReference>
<reference evidence="3" key="1">
    <citation type="journal article" date="2019" name="Int. J. Syst. Evol. Microbiol.">
        <title>The Global Catalogue of Microorganisms (GCM) 10K type strain sequencing project: providing services to taxonomists for standard genome sequencing and annotation.</title>
        <authorList>
            <consortium name="The Broad Institute Genomics Platform"/>
            <consortium name="The Broad Institute Genome Sequencing Center for Infectious Disease"/>
            <person name="Wu L."/>
            <person name="Ma J."/>
        </authorList>
    </citation>
    <scope>NUCLEOTIDE SEQUENCE [LARGE SCALE GENOMIC DNA]</scope>
    <source>
        <strain evidence="3">JCM 16918</strain>
    </source>
</reference>
<feature type="chain" id="PRO_5047203319" evidence="1">
    <location>
        <begin position="22"/>
        <end position="238"/>
    </location>
</feature>